<dbReference type="AlphaFoldDB" id="A0AAW9AAS4"/>
<reference evidence="2 3" key="1">
    <citation type="submission" date="2023-06" db="EMBL/GenBank/DDBJ databases">
        <title>Sporosarcina sp. nov., isolated from Korean traditional fermented seafood 'Jeotgal'.</title>
        <authorList>
            <person name="Yang A.I."/>
            <person name="Shin N.-R."/>
        </authorList>
    </citation>
    <scope>NUCLEOTIDE SEQUENCE [LARGE SCALE GENOMIC DNA]</scope>
    <source>
        <strain evidence="2 3">KCTC43456</strain>
    </source>
</reference>
<dbReference type="InterPro" id="IPR008763">
    <property type="entry name" value="Peptidase_S55"/>
</dbReference>
<name>A0AAW9AAS4_9BACL</name>
<comment type="caution">
    <text evidence="2">The sequence shown here is derived from an EMBL/GenBank/DDBJ whole genome shotgun (WGS) entry which is preliminary data.</text>
</comment>
<protein>
    <submittedName>
        <fullName evidence="2">SpoIVB peptidase S55 domain-containing protein</fullName>
    </submittedName>
</protein>
<gene>
    <name evidence="2" type="ORF">QTL97_10185</name>
</gene>
<dbReference type="EMBL" id="JAUBDJ010000005">
    <property type="protein sequence ID" value="MDW0117304.1"/>
    <property type="molecule type" value="Genomic_DNA"/>
</dbReference>
<accession>A0AAW9AAS4</accession>
<dbReference type="RefSeq" id="WP_317940739.1">
    <property type="nucleotide sequence ID" value="NZ_JAUBDJ010000005.1"/>
</dbReference>
<dbReference type="PROSITE" id="PS51494">
    <property type="entry name" value="SPOIVB"/>
    <property type="match status" value="1"/>
</dbReference>
<feature type="domain" description="Peptidase S55" evidence="1">
    <location>
        <begin position="99"/>
        <end position="321"/>
    </location>
</feature>
<dbReference type="Pfam" id="PF05580">
    <property type="entry name" value="Peptidase_S55"/>
    <property type="match status" value="1"/>
</dbReference>
<proteinExistence type="predicted"/>
<keyword evidence="3" id="KW-1185">Reference proteome</keyword>
<dbReference type="Proteomes" id="UP001271648">
    <property type="component" value="Unassembled WGS sequence"/>
</dbReference>
<dbReference type="SUPFAM" id="SSF50156">
    <property type="entry name" value="PDZ domain-like"/>
    <property type="match status" value="1"/>
</dbReference>
<dbReference type="InterPro" id="IPR036034">
    <property type="entry name" value="PDZ_sf"/>
</dbReference>
<dbReference type="Gene3D" id="2.30.42.60">
    <property type="match status" value="1"/>
</dbReference>
<evidence type="ECO:0000313" key="2">
    <source>
        <dbReference type="EMBL" id="MDW0117304.1"/>
    </source>
</evidence>
<organism evidence="2 3">
    <name type="scientific">Sporosarcina thermotolerans</name>
    <dbReference type="NCBI Taxonomy" id="633404"/>
    <lineage>
        <taxon>Bacteria</taxon>
        <taxon>Bacillati</taxon>
        <taxon>Bacillota</taxon>
        <taxon>Bacilli</taxon>
        <taxon>Bacillales</taxon>
        <taxon>Caryophanaceae</taxon>
        <taxon>Sporosarcina</taxon>
    </lineage>
</organism>
<evidence type="ECO:0000313" key="3">
    <source>
        <dbReference type="Proteomes" id="UP001271648"/>
    </source>
</evidence>
<sequence length="321" mass="35287">MGWSRRLLSVSFATLLLLLPFHEKVSATSRDHVIPMGHSIGIQMDLSGVYITNDVLVQEDYWLKAGDSIIKMEGIPVVNLRDFEKVVGKAKKDRIHMNINRKGTPIEILADRDAVKRLLPFLKDRTEGTGTLTYVDPNSGTYGALGHQIVDSSLKSPPSFKKGAIYLSEIEQIKKSIPGTPGYKISSIIDGEDYLGTIKTNGVYGIFGNWNAAYKKVLSEPLEIMQPTELKTGAAEIFTTVKGTEVETFSIRITHIEEEQFQFILTDPVLLEATGGILQGMSGSPVIQNGKFVGAITHMFVDEPKKGAGLFLVTMRDGEGK</sequence>
<evidence type="ECO:0000259" key="1">
    <source>
        <dbReference type="PROSITE" id="PS51494"/>
    </source>
</evidence>